<evidence type="ECO:0000259" key="6">
    <source>
        <dbReference type="Pfam" id="PF21719"/>
    </source>
</evidence>
<accession>A0A0C9X5B9</accession>
<dbReference type="Pfam" id="PF17034">
    <property type="entry name" value="zinc_ribbon_16"/>
    <property type="match status" value="1"/>
</dbReference>
<feature type="domain" description="MIOS-like alpha-solenoid" evidence="6">
    <location>
        <begin position="799"/>
        <end position="937"/>
    </location>
</feature>
<dbReference type="GO" id="GO:1904263">
    <property type="term" value="P:positive regulation of TORC1 signaling"/>
    <property type="evidence" value="ECO:0007669"/>
    <property type="project" value="TreeGrafter"/>
</dbReference>
<dbReference type="SUPFAM" id="SSF50978">
    <property type="entry name" value="WD40 repeat-like"/>
    <property type="match status" value="1"/>
</dbReference>
<feature type="compositionally biased region" description="Low complexity" evidence="4">
    <location>
        <begin position="376"/>
        <end position="385"/>
    </location>
</feature>
<dbReference type="InterPro" id="IPR031488">
    <property type="entry name" value="Zn_ribbon_mio"/>
</dbReference>
<feature type="compositionally biased region" description="Basic and acidic residues" evidence="4">
    <location>
        <begin position="339"/>
        <end position="349"/>
    </location>
</feature>
<proteinExistence type="inferred from homology"/>
<name>A0A0C9X5B9_9AGAR</name>
<dbReference type="InterPro" id="IPR049092">
    <property type="entry name" value="MIOS_a-sol"/>
</dbReference>
<keyword evidence="3" id="KW-0677">Repeat</keyword>
<dbReference type="STRING" id="1095629.A0A0C9X5B9"/>
<reference evidence="7 8" key="1">
    <citation type="submission" date="2014-04" db="EMBL/GenBank/DDBJ databases">
        <authorList>
            <consortium name="DOE Joint Genome Institute"/>
            <person name="Kuo A."/>
            <person name="Kohler A."/>
            <person name="Nagy L.G."/>
            <person name="Floudas D."/>
            <person name="Copeland A."/>
            <person name="Barry K.W."/>
            <person name="Cichocki N."/>
            <person name="Veneault-Fourrey C."/>
            <person name="LaButti K."/>
            <person name="Lindquist E.A."/>
            <person name="Lipzen A."/>
            <person name="Lundell T."/>
            <person name="Morin E."/>
            <person name="Murat C."/>
            <person name="Sun H."/>
            <person name="Tunlid A."/>
            <person name="Henrissat B."/>
            <person name="Grigoriev I.V."/>
            <person name="Hibbett D.S."/>
            <person name="Martin F."/>
            <person name="Nordberg H.P."/>
            <person name="Cantor M.N."/>
            <person name="Hua S.X."/>
        </authorList>
    </citation>
    <scope>NUCLEOTIDE SEQUENCE [LARGE SCALE GENOMIC DNA]</scope>
    <source>
        <strain evidence="7 8">LaAM-08-1</strain>
    </source>
</reference>
<feature type="region of interest" description="Disordered" evidence="4">
    <location>
        <begin position="327"/>
        <end position="389"/>
    </location>
</feature>
<keyword evidence="2" id="KW-0853">WD repeat</keyword>
<feature type="region of interest" description="Disordered" evidence="4">
    <location>
        <begin position="475"/>
        <end position="623"/>
    </location>
</feature>
<evidence type="ECO:0000256" key="2">
    <source>
        <dbReference type="ARBA" id="ARBA00022574"/>
    </source>
</evidence>
<evidence type="ECO:0000259" key="5">
    <source>
        <dbReference type="Pfam" id="PF17034"/>
    </source>
</evidence>
<feature type="region of interest" description="Disordered" evidence="4">
    <location>
        <begin position="741"/>
        <end position="768"/>
    </location>
</feature>
<dbReference type="OrthoDB" id="341486at2759"/>
<dbReference type="EMBL" id="KN838630">
    <property type="protein sequence ID" value="KIK00236.1"/>
    <property type="molecule type" value="Genomic_DNA"/>
</dbReference>
<sequence length="1168" mass="129188">MVQLDKRLLWHPRHENKFVVGGNSQITLYEWASEFPKIRHVTSQHDLQFMKCFAWSPDPSFEDLIAIGTSTGKVDLIRLEAAKHAGQNSVLTSGPTVSLSVRNSRACNALAFSYADPNYLAVGLDKVRGDPSLVIWDIISASPSLSLSSASITDELLPAGMSPLPSRPQPQIPRAENHPRTDPRILQQHAPTEIVSSLTFLPSSTHMLLAGISHRWLRLFDLRTASPYMINVASKVLGIATDPFDPHRIACFGDSAITVWDARKLAQPILMFSERDATADGARIRTGSSYINIEFSSTRRGCLASLERDSGHVRFWDLAEARGYVPSHSGAGGGGSSDGDNKGSRESSRATRRSWANLPWPTADRQSERQQSLTRESSVSSESGSPPWVLADTRRTKIFPRPLASFALVPNPGSSHPLTSNVMVVRKDGDLEVHLVHDSPKQASWSARGSLVIGSGADLKVLEGFKDEALEDDFDSEAVKQSSYKHSAPSEKDSSRSRSGLARDESLRRGRAGKSGHIIAPLPVVPSPPPLFGRGDDGGFPALVTPTGLSATRPGKPRTYSPASMRKFGNAERDDFGSRRRSLSAGPPPTVQKVRGESQSRGRDSSPSIARRKHKGRLEGKTKGINHIVEQDISMIMRRRVLRGYGLSKPQNNIHVTQDDHEPSDGSTQSLSELWAWIFHSHDLLSLPTPRLHGYDLSYQGLQGIWDRIPPMVIQSQPLLAEDTPVAGLRPLLLDLPPPGLSSHPSYSTSSGNMLQERQTSGRSHSPVDELHGNWQAALETLAARRGADRSSWKPTVATAKLVQRQIALQLCGWSLREDELMAAIKRWEKEGKFSRAACWLVFTKQYSKAVDLLMRSDDESNRMMSGTVAALAPQASSGTARNISVELREHCERLIVRLHDPYFRVMLTHLALGDWSEVLEEEVIPFRERLAIAFQFLEDKGLSSYLRRTTERACLRGDIDAIIITGLTPSGLDILQSYVDCTGDVQTAAIMSSYVCPQKFKDRRAERWLETYRDLLDGFKLHHHRVGFDIERGQLLSEAIQSGDMAPEEWVPRQILIRCHYCNKAVNNYGIAHQTKGRPTACPNCNRALPRCSVCLMTLGIVDDASRENELGHSQYRDTIEEAIVICQTCRHGGHAAHVLEWFMGEGSQRSRGVCPVADCDCRCADE</sequence>
<dbReference type="Proteomes" id="UP000054477">
    <property type="component" value="Unassembled WGS sequence"/>
</dbReference>
<evidence type="ECO:0000256" key="1">
    <source>
        <dbReference type="ARBA" id="ARBA00009713"/>
    </source>
</evidence>
<feature type="domain" description="GATOR2 complex protein MIO zinc-ribbon like" evidence="5">
    <location>
        <begin position="1060"/>
        <end position="1166"/>
    </location>
</feature>
<protein>
    <submittedName>
        <fullName evidence="7">Unplaced genomic scaffold K443scaffold_95, whole genome shotgun sequence</fullName>
    </submittedName>
</protein>
<dbReference type="Pfam" id="PF21719">
    <property type="entry name" value="MIOS_a-sol"/>
    <property type="match status" value="1"/>
</dbReference>
<evidence type="ECO:0000313" key="8">
    <source>
        <dbReference type="Proteomes" id="UP000054477"/>
    </source>
</evidence>
<dbReference type="Gene3D" id="2.130.10.10">
    <property type="entry name" value="YVTN repeat-like/Quinoprotein amine dehydrogenase"/>
    <property type="match status" value="2"/>
</dbReference>
<reference evidence="8" key="2">
    <citation type="submission" date="2015-01" db="EMBL/GenBank/DDBJ databases">
        <title>Evolutionary Origins and Diversification of the Mycorrhizal Mutualists.</title>
        <authorList>
            <consortium name="DOE Joint Genome Institute"/>
            <consortium name="Mycorrhizal Genomics Consortium"/>
            <person name="Kohler A."/>
            <person name="Kuo A."/>
            <person name="Nagy L.G."/>
            <person name="Floudas D."/>
            <person name="Copeland A."/>
            <person name="Barry K.W."/>
            <person name="Cichocki N."/>
            <person name="Veneault-Fourrey C."/>
            <person name="LaButti K."/>
            <person name="Lindquist E.A."/>
            <person name="Lipzen A."/>
            <person name="Lundell T."/>
            <person name="Morin E."/>
            <person name="Murat C."/>
            <person name="Riley R."/>
            <person name="Ohm R."/>
            <person name="Sun H."/>
            <person name="Tunlid A."/>
            <person name="Henrissat B."/>
            <person name="Grigoriev I.V."/>
            <person name="Hibbett D.S."/>
            <person name="Martin F."/>
        </authorList>
    </citation>
    <scope>NUCLEOTIDE SEQUENCE [LARGE SCALE GENOMIC DNA]</scope>
    <source>
        <strain evidence="8">LaAM-08-1</strain>
    </source>
</reference>
<feature type="compositionally biased region" description="Basic and acidic residues" evidence="4">
    <location>
        <begin position="569"/>
        <end position="578"/>
    </location>
</feature>
<dbReference type="InterPro" id="IPR015943">
    <property type="entry name" value="WD40/YVTN_repeat-like_dom_sf"/>
</dbReference>
<dbReference type="GO" id="GO:0005737">
    <property type="term" value="C:cytoplasm"/>
    <property type="evidence" value="ECO:0007669"/>
    <property type="project" value="TreeGrafter"/>
</dbReference>
<dbReference type="HOGENOM" id="CLU_005843_0_0_1"/>
<dbReference type="PANTHER" id="PTHR16453">
    <property type="entry name" value="WD40 DOMAIN-CONTAINING PROTEIN MIO FAMILY MEMBER"/>
    <property type="match status" value="1"/>
</dbReference>
<feature type="compositionally biased region" description="Basic and acidic residues" evidence="4">
    <location>
        <begin position="488"/>
        <end position="508"/>
    </location>
</feature>
<feature type="compositionally biased region" description="Basic and acidic residues" evidence="4">
    <location>
        <begin position="594"/>
        <end position="604"/>
    </location>
</feature>
<evidence type="ECO:0000256" key="4">
    <source>
        <dbReference type="SAM" id="MobiDB-lite"/>
    </source>
</evidence>
<feature type="compositionally biased region" description="Polar residues" evidence="4">
    <location>
        <begin position="749"/>
        <end position="764"/>
    </location>
</feature>
<feature type="region of interest" description="Disordered" evidence="4">
    <location>
        <begin position="159"/>
        <end position="179"/>
    </location>
</feature>
<keyword evidence="8" id="KW-1185">Reference proteome</keyword>
<dbReference type="InterPro" id="IPR037593">
    <property type="entry name" value="MIOS/Sea4"/>
</dbReference>
<dbReference type="CDD" id="cd16691">
    <property type="entry name" value="mRING-H2-C3H3C2_Mio"/>
    <property type="match status" value="1"/>
</dbReference>
<dbReference type="PANTHER" id="PTHR16453:SF9">
    <property type="entry name" value="GATOR COMPLEX PROTEIN MIOS"/>
    <property type="match status" value="1"/>
</dbReference>
<gene>
    <name evidence="7" type="ORF">K443DRAFT_679328</name>
</gene>
<evidence type="ECO:0000313" key="7">
    <source>
        <dbReference type="EMBL" id="KIK00236.1"/>
    </source>
</evidence>
<organism evidence="7 8">
    <name type="scientific">Laccaria amethystina LaAM-08-1</name>
    <dbReference type="NCBI Taxonomy" id="1095629"/>
    <lineage>
        <taxon>Eukaryota</taxon>
        <taxon>Fungi</taxon>
        <taxon>Dikarya</taxon>
        <taxon>Basidiomycota</taxon>
        <taxon>Agaricomycotina</taxon>
        <taxon>Agaricomycetes</taxon>
        <taxon>Agaricomycetidae</taxon>
        <taxon>Agaricales</taxon>
        <taxon>Agaricineae</taxon>
        <taxon>Hydnangiaceae</taxon>
        <taxon>Laccaria</taxon>
    </lineage>
</organism>
<dbReference type="AlphaFoldDB" id="A0A0C9X5B9"/>
<comment type="similarity">
    <text evidence="1">Belongs to the WD repeat mio family.</text>
</comment>
<evidence type="ECO:0000256" key="3">
    <source>
        <dbReference type="ARBA" id="ARBA00022737"/>
    </source>
</evidence>
<dbReference type="Pfam" id="PF21720">
    <property type="entry name" value="MIOS_WD40"/>
    <property type="match status" value="2"/>
</dbReference>
<dbReference type="InterPro" id="IPR036322">
    <property type="entry name" value="WD40_repeat_dom_sf"/>
</dbReference>